<dbReference type="InterPro" id="IPR001524">
    <property type="entry name" value="Glyco_hydro_6_CS"/>
</dbReference>
<feature type="domain" description="ABC transmembrane type-1" evidence="21">
    <location>
        <begin position="469"/>
        <end position="757"/>
    </location>
</feature>
<dbReference type="SUPFAM" id="SSF52540">
    <property type="entry name" value="P-loop containing nucleoside triphosphate hydrolases"/>
    <property type="match status" value="1"/>
</dbReference>
<keyword evidence="23" id="KW-1185">Reference proteome</keyword>
<comment type="subunit">
    <text evidence="2">Homodimer.</text>
</comment>
<reference evidence="22 23" key="1">
    <citation type="submission" date="2018-10" db="EMBL/GenBank/DDBJ databases">
        <title>Genome sequence of Verticillium nonalfalfae VnAa140.</title>
        <authorList>
            <person name="Stajich J.E."/>
            <person name="Kasson M.T."/>
        </authorList>
    </citation>
    <scope>NUCLEOTIDE SEQUENCE [LARGE SCALE GENOMIC DNA]</scope>
    <source>
        <strain evidence="22 23">VnAa140</strain>
    </source>
</reference>
<evidence type="ECO:0000256" key="5">
    <source>
        <dbReference type="ARBA" id="ARBA00022741"/>
    </source>
</evidence>
<keyword evidence="3" id="KW-0813">Transport</keyword>
<evidence type="ECO:0000256" key="10">
    <source>
        <dbReference type="ARBA" id="ARBA00022989"/>
    </source>
</evidence>
<keyword evidence="8" id="KW-0809">Transit peptide</keyword>
<dbReference type="GO" id="GO:0004553">
    <property type="term" value="F:hydrolase activity, hydrolyzing O-glycosyl compounds"/>
    <property type="evidence" value="ECO:0007669"/>
    <property type="project" value="InterPro"/>
</dbReference>
<keyword evidence="15 18" id="KW-0624">Polysaccharide degradation</keyword>
<dbReference type="EC" id="3.2.1.-" evidence="18"/>
<dbReference type="FunFam" id="1.20.1560.10:FF:000004">
    <property type="entry name" value="ATP-binding cassette sub-family B member 7"/>
    <property type="match status" value="1"/>
</dbReference>
<organism evidence="22 23">
    <name type="scientific">Verticillium nonalfalfae</name>
    <dbReference type="NCBI Taxonomy" id="1051616"/>
    <lineage>
        <taxon>Eukaryota</taxon>
        <taxon>Fungi</taxon>
        <taxon>Dikarya</taxon>
        <taxon>Ascomycota</taxon>
        <taxon>Pezizomycotina</taxon>
        <taxon>Sordariomycetes</taxon>
        <taxon>Hypocreomycetidae</taxon>
        <taxon>Glomerellales</taxon>
        <taxon>Plectosphaerellaceae</taxon>
        <taxon>Verticillium</taxon>
    </lineage>
</organism>
<comment type="caution">
    <text evidence="22">The sequence shown here is derived from an EMBL/GenBank/DDBJ whole genome shotgun (WGS) entry which is preliminary data.</text>
</comment>
<dbReference type="PROSITE" id="PS00656">
    <property type="entry name" value="GLYCOSYL_HYDROL_F6_2"/>
    <property type="match status" value="1"/>
</dbReference>
<evidence type="ECO:0000256" key="17">
    <source>
        <dbReference type="PROSITE-ProRule" id="PRU10057"/>
    </source>
</evidence>
<evidence type="ECO:0000313" key="23">
    <source>
        <dbReference type="Proteomes" id="UP000267145"/>
    </source>
</evidence>
<dbReference type="GO" id="GO:0006879">
    <property type="term" value="P:intracellular iron ion homeostasis"/>
    <property type="evidence" value="ECO:0007669"/>
    <property type="project" value="TreeGrafter"/>
</dbReference>
<dbReference type="PROSITE" id="PS50893">
    <property type="entry name" value="ABC_TRANSPORTER_2"/>
    <property type="match status" value="1"/>
</dbReference>
<keyword evidence="10 19" id="KW-1133">Transmembrane helix</keyword>
<evidence type="ECO:0000256" key="7">
    <source>
        <dbReference type="ARBA" id="ARBA00022840"/>
    </source>
</evidence>
<evidence type="ECO:0000256" key="13">
    <source>
        <dbReference type="ARBA" id="ARBA00023277"/>
    </source>
</evidence>
<dbReference type="PROSITE" id="PS00211">
    <property type="entry name" value="ABC_TRANSPORTER_1"/>
    <property type="match status" value="1"/>
</dbReference>
<keyword evidence="5" id="KW-0547">Nucleotide-binding</keyword>
<feature type="signal peptide" evidence="18">
    <location>
        <begin position="1"/>
        <end position="17"/>
    </location>
</feature>
<dbReference type="GO" id="GO:0140466">
    <property type="term" value="P:iron-sulfur cluster export from the mitochondrion"/>
    <property type="evidence" value="ECO:0007669"/>
    <property type="project" value="UniProtKB-ARBA"/>
</dbReference>
<dbReference type="SMART" id="SM00382">
    <property type="entry name" value="AAA"/>
    <property type="match status" value="1"/>
</dbReference>
<dbReference type="PANTHER" id="PTHR24221">
    <property type="entry name" value="ATP-BINDING CASSETTE SUB-FAMILY B"/>
    <property type="match status" value="1"/>
</dbReference>
<dbReference type="Gene3D" id="1.20.1560.10">
    <property type="entry name" value="ABC transporter type 1, transmembrane domain"/>
    <property type="match status" value="1"/>
</dbReference>
<protein>
    <recommendedName>
        <fullName evidence="18">Glucanase</fullName>
        <ecNumber evidence="18">3.2.1.-</ecNumber>
    </recommendedName>
</protein>
<keyword evidence="13 18" id="KW-0119">Carbohydrate metabolism</keyword>
<comment type="similarity">
    <text evidence="18">Belongs to the glycosyl hydrolase family 6.</text>
</comment>
<evidence type="ECO:0000259" key="20">
    <source>
        <dbReference type="PROSITE" id="PS50893"/>
    </source>
</evidence>
<dbReference type="InterPro" id="IPR027417">
    <property type="entry name" value="P-loop_NTPase"/>
</dbReference>
<dbReference type="FunFam" id="3.40.50.300:FF:000186">
    <property type="entry name" value="ATP-binding cassette sub-family B member 7, mitochondrial"/>
    <property type="match status" value="1"/>
</dbReference>
<dbReference type="InterPro" id="IPR003593">
    <property type="entry name" value="AAA+_ATPase"/>
</dbReference>
<evidence type="ECO:0000256" key="1">
    <source>
        <dbReference type="ARBA" id="ARBA00004448"/>
    </source>
</evidence>
<keyword evidence="18" id="KW-0732">Signal</keyword>
<dbReference type="CDD" id="cd18582">
    <property type="entry name" value="ABC_6TM_ATM1_ABCB7"/>
    <property type="match status" value="1"/>
</dbReference>
<evidence type="ECO:0000259" key="21">
    <source>
        <dbReference type="PROSITE" id="PS50929"/>
    </source>
</evidence>
<dbReference type="PANTHER" id="PTHR24221:SF402">
    <property type="entry name" value="IRON-SULFUR CLUSTERS TRANSPORTER ABCB7, MITOCHONDRIAL"/>
    <property type="match status" value="1"/>
</dbReference>
<evidence type="ECO:0000256" key="8">
    <source>
        <dbReference type="ARBA" id="ARBA00022946"/>
    </source>
</evidence>
<dbReference type="Gene3D" id="3.20.20.40">
    <property type="entry name" value="1, 4-beta cellobiohydrolase"/>
    <property type="match status" value="1"/>
</dbReference>
<dbReference type="InterPro" id="IPR036640">
    <property type="entry name" value="ABC1_TM_sf"/>
</dbReference>
<evidence type="ECO:0000256" key="14">
    <source>
        <dbReference type="ARBA" id="ARBA00023295"/>
    </source>
</evidence>
<evidence type="ECO:0000256" key="9">
    <source>
        <dbReference type="ARBA" id="ARBA00022967"/>
    </source>
</evidence>
<dbReference type="SUPFAM" id="SSF51989">
    <property type="entry name" value="Glycosyl hydrolases family 6, cellulases"/>
    <property type="match status" value="1"/>
</dbReference>
<evidence type="ECO:0000256" key="19">
    <source>
        <dbReference type="SAM" id="Phobius"/>
    </source>
</evidence>
<dbReference type="InterPro" id="IPR017871">
    <property type="entry name" value="ABC_transporter-like_CS"/>
</dbReference>
<keyword evidence="9" id="KW-1278">Translocase</keyword>
<dbReference type="GO" id="GO:0005743">
    <property type="term" value="C:mitochondrial inner membrane"/>
    <property type="evidence" value="ECO:0007669"/>
    <property type="project" value="UniProtKB-SubCell"/>
</dbReference>
<comment type="similarity">
    <text evidence="16">Belongs to the ABC transporter superfamily. ABCB family. Heavy Metal importer (TC 3.A.1.210) subfamily.</text>
</comment>
<evidence type="ECO:0000256" key="6">
    <source>
        <dbReference type="ARBA" id="ARBA00022801"/>
    </source>
</evidence>
<dbReference type="EMBL" id="RBVV01000102">
    <property type="protein sequence ID" value="RNJ54505.1"/>
    <property type="molecule type" value="Genomic_DNA"/>
</dbReference>
<evidence type="ECO:0000256" key="12">
    <source>
        <dbReference type="ARBA" id="ARBA00023136"/>
    </source>
</evidence>
<dbReference type="GO" id="GO:0030245">
    <property type="term" value="P:cellulose catabolic process"/>
    <property type="evidence" value="ECO:0007669"/>
    <property type="project" value="UniProtKB-KW"/>
</dbReference>
<dbReference type="GO" id="GO:0016887">
    <property type="term" value="F:ATP hydrolysis activity"/>
    <property type="evidence" value="ECO:0007669"/>
    <property type="project" value="InterPro"/>
</dbReference>
<keyword evidence="14 18" id="KW-0326">Glycosidase</keyword>
<gene>
    <name evidence="22" type="primary">ATM1</name>
    <name evidence="22" type="ORF">D7B24_000408</name>
</gene>
<dbReference type="GeneID" id="39604097"/>
<dbReference type="AlphaFoldDB" id="A0A3M9Y311"/>
<feature type="domain" description="ABC transporter" evidence="20">
    <location>
        <begin position="792"/>
        <end position="1028"/>
    </location>
</feature>
<dbReference type="InterPro" id="IPR011527">
    <property type="entry name" value="ABC1_TM_dom"/>
</dbReference>
<evidence type="ECO:0000256" key="18">
    <source>
        <dbReference type="RuleBase" id="RU361186"/>
    </source>
</evidence>
<feature type="transmembrane region" description="Helical" evidence="19">
    <location>
        <begin position="614"/>
        <end position="634"/>
    </location>
</feature>
<evidence type="ECO:0000256" key="4">
    <source>
        <dbReference type="ARBA" id="ARBA00022692"/>
    </source>
</evidence>
<evidence type="ECO:0000256" key="16">
    <source>
        <dbReference type="ARBA" id="ARBA00024363"/>
    </source>
</evidence>
<dbReference type="Pfam" id="PF01341">
    <property type="entry name" value="Glyco_hydro_6"/>
    <property type="match status" value="1"/>
</dbReference>
<dbReference type="RefSeq" id="XP_028492663.1">
    <property type="nucleotide sequence ID" value="XM_028634666.1"/>
</dbReference>
<feature type="transmembrane region" description="Helical" evidence="19">
    <location>
        <begin position="581"/>
        <end position="608"/>
    </location>
</feature>
<evidence type="ECO:0000256" key="2">
    <source>
        <dbReference type="ARBA" id="ARBA00011738"/>
    </source>
</evidence>
<dbReference type="Pfam" id="PF00005">
    <property type="entry name" value="ABC_tran"/>
    <property type="match status" value="1"/>
</dbReference>
<dbReference type="GO" id="GO:0140359">
    <property type="term" value="F:ABC-type transporter activity"/>
    <property type="evidence" value="ECO:0007669"/>
    <property type="project" value="InterPro"/>
</dbReference>
<evidence type="ECO:0000256" key="15">
    <source>
        <dbReference type="ARBA" id="ARBA00023326"/>
    </source>
</evidence>
<evidence type="ECO:0000313" key="22">
    <source>
        <dbReference type="EMBL" id="RNJ54505.1"/>
    </source>
</evidence>
<dbReference type="InterPro" id="IPR039421">
    <property type="entry name" value="Type_1_exporter"/>
</dbReference>
<dbReference type="CDD" id="cd03253">
    <property type="entry name" value="ABCC_ATM1_transporter"/>
    <property type="match status" value="1"/>
</dbReference>
<keyword evidence="4 19" id="KW-0812">Transmembrane</keyword>
<evidence type="ECO:0000256" key="3">
    <source>
        <dbReference type="ARBA" id="ARBA00022448"/>
    </source>
</evidence>
<proteinExistence type="inferred from homology"/>
<dbReference type="InterPro" id="IPR036434">
    <property type="entry name" value="Beta_cellobiohydrolase_sf"/>
</dbReference>
<dbReference type="InterPro" id="IPR016288">
    <property type="entry name" value="Beta_cellobiohydrolase"/>
</dbReference>
<dbReference type="PRINTS" id="PR00733">
    <property type="entry name" value="GLHYDRLASE6"/>
</dbReference>
<name>A0A3M9Y311_9PEZI</name>
<sequence length="1057" mass="115671">MRSVAILTALSLGGVLASPALSRPAARDTSDNPFEGRKLFISRAYAAQLEQTFDTFIEANDTENALKVRYVQDNGGTFVWAPSISGLGALDVAISAARAEQNQGGVEQIVGLVLYNLPNRDCSAGESAGELTGQDGLRRYRDEYVNAWAERLSRASDLTFAVVIEPDAIGNMVTNQGIEACAVAKPIQEEGIAYALKTLQLPNVNLYLDVSHGGWLGWPDNLVLTAKQVAKIVRLAGSGTKIRGYTTNVSNYNPFHAEVREDYTEWSPSWDENNYSRSLAPLLAEEGLPTNFIIDQSRVHLPGAREEWGEWCNVWPSGLGPTPTSDVDSPYVDSLVWVKPPGESDGQCGKPGAPRAGAFFNEYMRMLIENAHPDVVPADSLERPTQPWCAPLHREEPKVAHGALNAAPALKTDKGTIPLKAPKPASPDPMAAVDKSAQEQRKADWAIMKEMSRYLWPKDSFSTKLRVGVAVALLVGAKVLNVQVPFYFKSIVDAMNVDVGAMGGTAVTIAGSMILAYGATRIGATVFQELRNAIFATVAQKAIRKVACNVFDHLLRLDLSFHLSKQTGGLTRAIDRGTKGISFLLTSMLFHILPIGLEISMVCGILTWQYGAQFAAITATTMIAYTAFTVWTTAWRTKFRRQANAADNKASTVAVDSLINYEAVKYFNNEQYEVARYNAALTAYEKSSIKVATSLAFLNSGQNIIFSSALTAMMYLAANGVAEGTLTVGDLVMVNQLVFQLSVPLNFLGSVYRELRQSLLDMETLFNLQKVNVSVKEQPDAKPLLLVKGGEIKFDNVTFGYHPERPILRNLSVTIPAGKKVAVVGPSGCGKSTLLRLLFRSYDAQSGRITIDDQDIKSVTLDSLRRSIGVVPQDTPLFNDTIEHNIRYGDMSASRELVEAAAQRARIHEIIEKFPDGYQTKVGERGLMISGGEKQRLAVSRLLLKDPPLLFFDEATSALDTHTEQALMANINSILREKSRTSVFVAHRLRTIFDADMIIVLKEGSVAEVGTHRELIDRGGLYAELWSAQETLFNSDGTSAVESEELNEGRSVLREKK</sequence>
<dbReference type="SUPFAM" id="SSF90123">
    <property type="entry name" value="ABC transporter transmembrane region"/>
    <property type="match status" value="1"/>
</dbReference>
<dbReference type="PROSITE" id="PS50929">
    <property type="entry name" value="ABC_TM1F"/>
    <property type="match status" value="1"/>
</dbReference>
<accession>A0A3M9Y311</accession>
<keyword evidence="6 18" id="KW-0378">Hydrolase</keyword>
<dbReference type="InterPro" id="IPR003439">
    <property type="entry name" value="ABC_transporter-like_ATP-bd"/>
</dbReference>
<feature type="chain" id="PRO_5017850879" description="Glucanase" evidence="18">
    <location>
        <begin position="18"/>
        <end position="1057"/>
    </location>
</feature>
<keyword evidence="11 18" id="KW-0136">Cellulose degradation</keyword>
<keyword evidence="7" id="KW-0067">ATP-binding</keyword>
<dbReference type="GO" id="GO:0005524">
    <property type="term" value="F:ATP binding"/>
    <property type="evidence" value="ECO:0007669"/>
    <property type="project" value="UniProtKB-KW"/>
</dbReference>
<dbReference type="Pfam" id="PF00664">
    <property type="entry name" value="ABC_membrane"/>
    <property type="match status" value="1"/>
</dbReference>
<keyword evidence="12 19" id="KW-0472">Membrane</keyword>
<dbReference type="STRING" id="1051616.A0A3M9Y311"/>
<dbReference type="Proteomes" id="UP000267145">
    <property type="component" value="Unassembled WGS sequence"/>
</dbReference>
<feature type="active site" description="Proton donor" evidence="17">
    <location>
        <position position="167"/>
    </location>
</feature>
<evidence type="ECO:0000256" key="11">
    <source>
        <dbReference type="ARBA" id="ARBA00023001"/>
    </source>
</evidence>
<comment type="subcellular location">
    <subcellularLocation>
        <location evidence="1">Mitochondrion inner membrane</location>
        <topology evidence="1">Multi-pass membrane protein</topology>
    </subcellularLocation>
</comment>
<dbReference type="Gene3D" id="3.40.50.300">
    <property type="entry name" value="P-loop containing nucleotide triphosphate hydrolases"/>
    <property type="match status" value="1"/>
</dbReference>